<feature type="region of interest" description="Disordered" evidence="1">
    <location>
        <begin position="453"/>
        <end position="512"/>
    </location>
</feature>
<dbReference type="PANTHER" id="PTHR43685">
    <property type="entry name" value="GLYCOSYLTRANSFERASE"/>
    <property type="match status" value="1"/>
</dbReference>
<reference evidence="3 4" key="1">
    <citation type="submission" date="2021-01" db="EMBL/GenBank/DDBJ databases">
        <title>Whole genome shotgun sequence of Planotetraspora phitsanulokensis NBRC 104273.</title>
        <authorList>
            <person name="Komaki H."/>
            <person name="Tamura T."/>
        </authorList>
    </citation>
    <scope>NUCLEOTIDE SEQUENCE [LARGE SCALE GENOMIC DNA]</scope>
    <source>
        <strain evidence="3 4">NBRC 104273</strain>
    </source>
</reference>
<keyword evidence="4" id="KW-1185">Reference proteome</keyword>
<evidence type="ECO:0000256" key="1">
    <source>
        <dbReference type="SAM" id="MobiDB-lite"/>
    </source>
</evidence>
<evidence type="ECO:0000313" key="3">
    <source>
        <dbReference type="EMBL" id="GII38652.1"/>
    </source>
</evidence>
<dbReference type="Proteomes" id="UP000622547">
    <property type="component" value="Unassembled WGS sequence"/>
</dbReference>
<dbReference type="InterPro" id="IPR001173">
    <property type="entry name" value="Glyco_trans_2-like"/>
</dbReference>
<sequence length="512" mass="55999">MTGNGSRPRIRQNNYSPLEAPAVGHWTPELQVSVVIPAHGGQYVLDLALAALSAQTYPGHLTEVIIVDDGSEPPVRLPPIRPENTRLIVADSSGWGPGHAVNAGVKASDGTVIQRFDADMVVFREHLEALMRWHHLTDYVVAIGGKRFIEEPVVAVEDMRHAVLHDALGEITDLSKAVLHSTEQVVINLDGLRRSKAPYHALTGPTVSFHRAMFDAVGGFDPAVIRGEDTELGYRFAQYGAVFVADLEARGLHIGLSTQGINPTETVRVVAPYLAHRIPLRRDLREHGGRSWLVPYVDVVFDVSDATEQQVHEAVDAALSGTLPDVRVTLVAPWSTLPRGRHSTLNEPAFELRMLREAYRHDPRVRLVDEVSPTSFPSPYRYVGPLDVLLEPASLETMIEQVSEGGPGLLEITFDDGREARLERTEAVGRALLLAAPDEPLADVIRETHGVRQEASAAFWPPRELEQDESTQEDDGQGTDSAQAPVTGEVARPAGRRSGRWPGLGGLRPSSR</sequence>
<dbReference type="PANTHER" id="PTHR43685:SF3">
    <property type="entry name" value="SLR2126 PROTEIN"/>
    <property type="match status" value="1"/>
</dbReference>
<dbReference type="AlphaFoldDB" id="A0A8J3U7S3"/>
<comment type="caution">
    <text evidence="3">The sequence shown here is derived from an EMBL/GenBank/DDBJ whole genome shotgun (WGS) entry which is preliminary data.</text>
</comment>
<evidence type="ECO:0000313" key="4">
    <source>
        <dbReference type="Proteomes" id="UP000622547"/>
    </source>
</evidence>
<dbReference type="RefSeq" id="WP_204074285.1">
    <property type="nucleotide sequence ID" value="NZ_BAABHI010000031.1"/>
</dbReference>
<proteinExistence type="predicted"/>
<dbReference type="InterPro" id="IPR050834">
    <property type="entry name" value="Glycosyltransf_2"/>
</dbReference>
<organism evidence="3 4">
    <name type="scientific">Planotetraspora phitsanulokensis</name>
    <dbReference type="NCBI Taxonomy" id="575192"/>
    <lineage>
        <taxon>Bacteria</taxon>
        <taxon>Bacillati</taxon>
        <taxon>Actinomycetota</taxon>
        <taxon>Actinomycetes</taxon>
        <taxon>Streptosporangiales</taxon>
        <taxon>Streptosporangiaceae</taxon>
        <taxon>Planotetraspora</taxon>
    </lineage>
</organism>
<accession>A0A8J3U7S3</accession>
<dbReference type="SUPFAM" id="SSF53448">
    <property type="entry name" value="Nucleotide-diphospho-sugar transferases"/>
    <property type="match status" value="1"/>
</dbReference>
<gene>
    <name evidence="3" type="ORF">Pph01_36550</name>
</gene>
<evidence type="ECO:0000259" key="2">
    <source>
        <dbReference type="Pfam" id="PF00535"/>
    </source>
</evidence>
<name>A0A8J3U7S3_9ACTN</name>
<dbReference type="InterPro" id="IPR029044">
    <property type="entry name" value="Nucleotide-diphossugar_trans"/>
</dbReference>
<dbReference type="EMBL" id="BOOP01000015">
    <property type="protein sequence ID" value="GII38652.1"/>
    <property type="molecule type" value="Genomic_DNA"/>
</dbReference>
<protein>
    <recommendedName>
        <fullName evidence="2">Glycosyltransferase 2-like domain-containing protein</fullName>
    </recommendedName>
</protein>
<dbReference type="Pfam" id="PF00535">
    <property type="entry name" value="Glycos_transf_2"/>
    <property type="match status" value="1"/>
</dbReference>
<feature type="domain" description="Glycosyltransferase 2-like" evidence="2">
    <location>
        <begin position="33"/>
        <end position="153"/>
    </location>
</feature>
<feature type="compositionally biased region" description="Acidic residues" evidence="1">
    <location>
        <begin position="466"/>
        <end position="477"/>
    </location>
</feature>
<dbReference type="Gene3D" id="3.90.550.10">
    <property type="entry name" value="Spore Coat Polysaccharide Biosynthesis Protein SpsA, Chain A"/>
    <property type="match status" value="1"/>
</dbReference>